<keyword evidence="2" id="KW-1185">Reference proteome</keyword>
<organism evidence="1 2">
    <name type="scientific">Streptomyces roseirectus</name>
    <dbReference type="NCBI Taxonomy" id="2768066"/>
    <lineage>
        <taxon>Bacteria</taxon>
        <taxon>Bacillati</taxon>
        <taxon>Actinomycetota</taxon>
        <taxon>Actinomycetes</taxon>
        <taxon>Kitasatosporales</taxon>
        <taxon>Streptomycetaceae</taxon>
        <taxon>Streptomyces</taxon>
    </lineage>
</organism>
<dbReference type="RefSeq" id="WP_187746032.1">
    <property type="nucleotide sequence ID" value="NZ_CP060828.1"/>
</dbReference>
<dbReference type="KEGG" id="sroi:IAG44_05700"/>
<name>A0A7H0I877_9ACTN</name>
<protein>
    <recommendedName>
        <fullName evidence="3">Knr4/Smi1-like domain-containing protein</fullName>
    </recommendedName>
</protein>
<dbReference type="Proteomes" id="UP000516052">
    <property type="component" value="Chromosome"/>
</dbReference>
<accession>A0A7H0I877</accession>
<evidence type="ECO:0000313" key="1">
    <source>
        <dbReference type="EMBL" id="QNP68993.1"/>
    </source>
</evidence>
<dbReference type="AlphaFoldDB" id="A0A7H0I877"/>
<evidence type="ECO:0008006" key="3">
    <source>
        <dbReference type="Google" id="ProtNLM"/>
    </source>
</evidence>
<reference evidence="1 2" key="1">
    <citation type="submission" date="2020-08" db="EMBL/GenBank/DDBJ databases">
        <title>A novel species.</title>
        <authorList>
            <person name="Gao J."/>
        </authorList>
    </citation>
    <scope>NUCLEOTIDE SEQUENCE [LARGE SCALE GENOMIC DNA]</scope>
    <source>
        <strain evidence="1 2">CRXT-G-22</strain>
    </source>
</reference>
<proteinExistence type="predicted"/>
<evidence type="ECO:0000313" key="2">
    <source>
        <dbReference type="Proteomes" id="UP000516052"/>
    </source>
</evidence>
<sequence length="310" mass="33280">MKVEIQPDVHETAARLGADVPYALRALVGQLVDDPDRGRPSGLPGILDVAVDGSMFDDCPDLSVGYIREPDRIEIRFLRAAVGATTGPPQEQREEERPRPADPVADALTVREVADAWGRVTAWLRRHAPDSYAALRPGASAAALAALEDTLAVPIPLALRTLWTLTAGDDGAGGRGCLPGNAALMDLDAVAACHRRKSDAQAHQDARAEDERVTIWEPTRIPVVSLGPADTTSGLYLDTTTGFLGHWSRYREVPGEEELDTLVTYLEEMADMLESPALAGRDQPGLIGGTLVWLSSIDPARETGWRPATG</sequence>
<gene>
    <name evidence="1" type="ORF">IAG44_05700</name>
</gene>
<dbReference type="EMBL" id="CP060828">
    <property type="protein sequence ID" value="QNP68993.1"/>
    <property type="molecule type" value="Genomic_DNA"/>
</dbReference>